<reference evidence="7 8" key="1">
    <citation type="submission" date="2020-04" db="EMBL/GenBank/DDBJ databases">
        <title>Draft genome of Pyxidicoccus fallax type strain.</title>
        <authorList>
            <person name="Whitworth D.E."/>
        </authorList>
    </citation>
    <scope>NUCLEOTIDE SEQUENCE [LARGE SCALE GENOMIC DNA]</scope>
    <source>
        <strain evidence="7 8">DSM 14698</strain>
    </source>
</reference>
<comment type="caution">
    <text evidence="7">The sequence shown here is derived from an EMBL/GenBank/DDBJ whole genome shotgun (WGS) entry which is preliminary data.</text>
</comment>
<keyword evidence="8" id="KW-1185">Reference proteome</keyword>
<organism evidence="7 8">
    <name type="scientific">Pyxidicoccus fallax</name>
    <dbReference type="NCBI Taxonomy" id="394095"/>
    <lineage>
        <taxon>Bacteria</taxon>
        <taxon>Pseudomonadati</taxon>
        <taxon>Myxococcota</taxon>
        <taxon>Myxococcia</taxon>
        <taxon>Myxococcales</taxon>
        <taxon>Cystobacterineae</taxon>
        <taxon>Myxococcaceae</taxon>
        <taxon>Pyxidicoccus</taxon>
    </lineage>
</organism>
<dbReference type="Gene3D" id="3.40.50.1820">
    <property type="entry name" value="alpha/beta hydrolase"/>
    <property type="match status" value="1"/>
</dbReference>
<evidence type="ECO:0000313" key="8">
    <source>
        <dbReference type="Proteomes" id="UP000518300"/>
    </source>
</evidence>
<evidence type="ECO:0000256" key="2">
    <source>
        <dbReference type="ARBA" id="ARBA00022729"/>
    </source>
</evidence>
<dbReference type="AlphaFoldDB" id="A0A848LCH6"/>
<comment type="similarity">
    <text evidence="1">Belongs to the peptidase S33 family.</text>
</comment>
<evidence type="ECO:0000259" key="6">
    <source>
        <dbReference type="Pfam" id="PF00561"/>
    </source>
</evidence>
<dbReference type="EMBL" id="JABBJJ010000075">
    <property type="protein sequence ID" value="NMO16669.1"/>
    <property type="molecule type" value="Genomic_DNA"/>
</dbReference>
<dbReference type="SUPFAM" id="SSF53474">
    <property type="entry name" value="alpha/beta-Hydrolases"/>
    <property type="match status" value="1"/>
</dbReference>
<evidence type="ECO:0000313" key="7">
    <source>
        <dbReference type="EMBL" id="NMO16669.1"/>
    </source>
</evidence>
<evidence type="ECO:0000256" key="4">
    <source>
        <dbReference type="SAM" id="MobiDB-lite"/>
    </source>
</evidence>
<dbReference type="RefSeq" id="WP_169345959.1">
    <property type="nucleotide sequence ID" value="NZ_JABBJJ010000075.1"/>
</dbReference>
<sequence>MNLLRLLTLSSMALLGPSPALAAETLDLSSTVAEPLTWGPCPSALDPALECTTLAVPLDYRNPGGRAIDVAVSRIRAENPALRRGVLFTNPGGPGASGLDLPALIRPLLPQEVRDRYDVIGIDPRGVGRSTPVSCGLSAEEASEALVPLMQPGGFGPTAAFMRGVAERCTHVSSDLLPHMTTANTARDFDRVRAALGEERLSYLGWSYGTYLGAVYASLFPDRTDRVVLDSAVHPGWVWREQFRSWKLAGDPDFGQGPLLQPRFRDFAVWAAARDAELGFGATPEAVRSTYFALLRQATARPVRTSLGYVADGEWFRELTFAFLYGDDTFPAIVTLWSEVRAGVDQPPPAPLPPGPVPVDNSTASALAILCGDVAWPRPVEQYRLELAFDTLAFPMFGELGSNVWPCAFWATTPTEPLVELSAEGPRNVLIVQGLRDPATPYVGGIAMRQKLGRRASLLTVDQGGHAIYVFTANACVTEAVTAHLVSDALAPDGFCPAGDAPTARASDPAAARAREELRRRQQRLER</sequence>
<feature type="signal peptide" evidence="5">
    <location>
        <begin position="1"/>
        <end position="22"/>
    </location>
</feature>
<name>A0A848LCH6_9BACT</name>
<dbReference type="PANTHER" id="PTHR43248:SF29">
    <property type="entry name" value="TRIPEPTIDYL AMINOPEPTIDASE"/>
    <property type="match status" value="1"/>
</dbReference>
<feature type="region of interest" description="Disordered" evidence="4">
    <location>
        <begin position="500"/>
        <end position="527"/>
    </location>
</feature>
<feature type="compositionally biased region" description="Low complexity" evidence="4">
    <location>
        <begin position="500"/>
        <end position="512"/>
    </location>
</feature>
<dbReference type="Pfam" id="PF00561">
    <property type="entry name" value="Abhydrolase_1"/>
    <property type="match status" value="1"/>
</dbReference>
<evidence type="ECO:0000256" key="5">
    <source>
        <dbReference type="SAM" id="SignalP"/>
    </source>
</evidence>
<proteinExistence type="inferred from homology"/>
<protein>
    <submittedName>
        <fullName evidence="7">Alpha/beta hydrolase</fullName>
    </submittedName>
</protein>
<keyword evidence="3 7" id="KW-0378">Hydrolase</keyword>
<dbReference type="InterPro" id="IPR051601">
    <property type="entry name" value="Serine_prot/Carboxylest_S33"/>
</dbReference>
<keyword evidence="2 5" id="KW-0732">Signal</keyword>
<dbReference type="Proteomes" id="UP000518300">
    <property type="component" value="Unassembled WGS sequence"/>
</dbReference>
<dbReference type="InterPro" id="IPR029058">
    <property type="entry name" value="AB_hydrolase_fold"/>
</dbReference>
<gene>
    <name evidence="7" type="ORF">HG543_17645</name>
</gene>
<accession>A0A848LCH6</accession>
<feature type="chain" id="PRO_5032578533" evidence="5">
    <location>
        <begin position="23"/>
        <end position="527"/>
    </location>
</feature>
<evidence type="ECO:0000256" key="1">
    <source>
        <dbReference type="ARBA" id="ARBA00010088"/>
    </source>
</evidence>
<feature type="compositionally biased region" description="Basic and acidic residues" evidence="4">
    <location>
        <begin position="513"/>
        <end position="527"/>
    </location>
</feature>
<feature type="domain" description="AB hydrolase-1" evidence="6">
    <location>
        <begin position="88"/>
        <end position="470"/>
    </location>
</feature>
<dbReference type="PANTHER" id="PTHR43248">
    <property type="entry name" value="2-SUCCINYL-6-HYDROXY-2,4-CYCLOHEXADIENE-1-CARBOXYLATE SYNTHASE"/>
    <property type="match status" value="1"/>
</dbReference>
<evidence type="ECO:0000256" key="3">
    <source>
        <dbReference type="ARBA" id="ARBA00022801"/>
    </source>
</evidence>
<dbReference type="InterPro" id="IPR000073">
    <property type="entry name" value="AB_hydrolase_1"/>
</dbReference>
<dbReference type="GO" id="GO:0016787">
    <property type="term" value="F:hydrolase activity"/>
    <property type="evidence" value="ECO:0007669"/>
    <property type="project" value="UniProtKB-KW"/>
</dbReference>